<name>A0A9X5E7X2_9CYAN</name>
<dbReference type="Pfam" id="PF14833">
    <property type="entry name" value="NAD_binding_11"/>
    <property type="match status" value="1"/>
</dbReference>
<dbReference type="InterPro" id="IPR015815">
    <property type="entry name" value="HIBADH-related"/>
</dbReference>
<evidence type="ECO:0000259" key="5">
    <source>
        <dbReference type="Pfam" id="PF03446"/>
    </source>
</evidence>
<dbReference type="SUPFAM" id="SSF51735">
    <property type="entry name" value="NAD(P)-binding Rossmann-fold domains"/>
    <property type="match status" value="1"/>
</dbReference>
<evidence type="ECO:0000256" key="3">
    <source>
        <dbReference type="ARBA" id="ARBA00023027"/>
    </source>
</evidence>
<dbReference type="EMBL" id="JTJC03000003">
    <property type="protein sequence ID" value="NHC35652.1"/>
    <property type="molecule type" value="Genomic_DNA"/>
</dbReference>
<dbReference type="GO" id="GO:0016054">
    <property type="term" value="P:organic acid catabolic process"/>
    <property type="evidence" value="ECO:0007669"/>
    <property type="project" value="UniProtKB-ARBA"/>
</dbReference>
<dbReference type="RefSeq" id="WP_039713377.1">
    <property type="nucleotide sequence ID" value="NZ_JTJC03000003.1"/>
</dbReference>
<dbReference type="InterPro" id="IPR013328">
    <property type="entry name" value="6PGD_dom2"/>
</dbReference>
<dbReference type="Gene3D" id="1.10.1040.10">
    <property type="entry name" value="N-(1-d-carboxylethyl)-l-norvaline Dehydrogenase, domain 2"/>
    <property type="match status" value="1"/>
</dbReference>
<dbReference type="InterPro" id="IPR029154">
    <property type="entry name" value="HIBADH-like_NADP-bd"/>
</dbReference>
<keyword evidence="2" id="KW-0560">Oxidoreductase</keyword>
<dbReference type="InterPro" id="IPR008927">
    <property type="entry name" value="6-PGluconate_DH-like_C_sf"/>
</dbReference>
<dbReference type="SUPFAM" id="SSF48179">
    <property type="entry name" value="6-phosphogluconate dehydrogenase C-terminal domain-like"/>
    <property type="match status" value="1"/>
</dbReference>
<evidence type="ECO:0000256" key="1">
    <source>
        <dbReference type="ARBA" id="ARBA00009080"/>
    </source>
</evidence>
<organism evidence="7 8">
    <name type="scientific">Scytonema millei VB511283</name>
    <dbReference type="NCBI Taxonomy" id="1245923"/>
    <lineage>
        <taxon>Bacteria</taxon>
        <taxon>Bacillati</taxon>
        <taxon>Cyanobacteriota</taxon>
        <taxon>Cyanophyceae</taxon>
        <taxon>Nostocales</taxon>
        <taxon>Scytonemataceae</taxon>
        <taxon>Scytonema</taxon>
    </lineage>
</organism>
<keyword evidence="8" id="KW-1185">Reference proteome</keyword>
<dbReference type="GO" id="GO:0016491">
    <property type="term" value="F:oxidoreductase activity"/>
    <property type="evidence" value="ECO:0007669"/>
    <property type="project" value="UniProtKB-KW"/>
</dbReference>
<dbReference type="GO" id="GO:0051287">
    <property type="term" value="F:NAD binding"/>
    <property type="evidence" value="ECO:0007669"/>
    <property type="project" value="InterPro"/>
</dbReference>
<proteinExistence type="inferred from homology"/>
<comment type="caution">
    <text evidence="7">The sequence shown here is derived from an EMBL/GenBank/DDBJ whole genome shotgun (WGS) entry which is preliminary data.</text>
</comment>
<feature type="active site" evidence="4">
    <location>
        <position position="170"/>
    </location>
</feature>
<dbReference type="OrthoDB" id="9786703at2"/>
<evidence type="ECO:0000259" key="6">
    <source>
        <dbReference type="Pfam" id="PF14833"/>
    </source>
</evidence>
<keyword evidence="3" id="KW-0520">NAD</keyword>
<feature type="domain" description="3-hydroxyisobutyrate dehydrogenase-like NAD-binding" evidence="6">
    <location>
        <begin position="164"/>
        <end position="284"/>
    </location>
</feature>
<dbReference type="Gene3D" id="3.40.50.720">
    <property type="entry name" value="NAD(P)-binding Rossmann-like Domain"/>
    <property type="match status" value="1"/>
</dbReference>
<evidence type="ECO:0000256" key="2">
    <source>
        <dbReference type="ARBA" id="ARBA00023002"/>
    </source>
</evidence>
<dbReference type="PIRSF" id="PIRSF000103">
    <property type="entry name" value="HIBADH"/>
    <property type="match status" value="1"/>
</dbReference>
<evidence type="ECO:0000256" key="4">
    <source>
        <dbReference type="PIRSR" id="PIRSR000103-1"/>
    </source>
</evidence>
<dbReference type="Pfam" id="PF03446">
    <property type="entry name" value="NAD_binding_2"/>
    <property type="match status" value="1"/>
</dbReference>
<evidence type="ECO:0000313" key="7">
    <source>
        <dbReference type="EMBL" id="NHC35652.1"/>
    </source>
</evidence>
<dbReference type="Proteomes" id="UP000031532">
    <property type="component" value="Unassembled WGS sequence"/>
</dbReference>
<evidence type="ECO:0000313" key="8">
    <source>
        <dbReference type="Proteomes" id="UP000031532"/>
    </source>
</evidence>
<accession>A0A9X5E7X2</accession>
<dbReference type="PANTHER" id="PTHR43580">
    <property type="entry name" value="OXIDOREDUCTASE GLYR1-RELATED"/>
    <property type="match status" value="1"/>
</dbReference>
<dbReference type="InterPro" id="IPR051265">
    <property type="entry name" value="HIBADH-related_NP60_sf"/>
</dbReference>
<dbReference type="InterPro" id="IPR006115">
    <property type="entry name" value="6PGDH_NADP-bd"/>
</dbReference>
<feature type="domain" description="6-phosphogluconate dehydrogenase NADP-binding" evidence="5">
    <location>
        <begin position="2"/>
        <end position="161"/>
    </location>
</feature>
<comment type="similarity">
    <text evidence="1">Belongs to the HIBADH-related family.</text>
</comment>
<dbReference type="PROSITE" id="PS00895">
    <property type="entry name" value="3_HYDROXYISOBUT_DH"/>
    <property type="match status" value="1"/>
</dbReference>
<gene>
    <name evidence="7" type="ORF">QH73_0013440</name>
</gene>
<dbReference type="GO" id="GO:0050661">
    <property type="term" value="F:NADP binding"/>
    <property type="evidence" value="ECO:0007669"/>
    <property type="project" value="InterPro"/>
</dbReference>
<dbReference type="InterPro" id="IPR002204">
    <property type="entry name" value="3-OH-isobutyrate_DH-rel_CS"/>
</dbReference>
<dbReference type="AlphaFoldDB" id="A0A9X5E7X2"/>
<dbReference type="PANTHER" id="PTHR43580:SF2">
    <property type="entry name" value="CYTOKINE-LIKE NUCLEAR FACTOR N-PAC"/>
    <property type="match status" value="1"/>
</dbReference>
<protein>
    <submittedName>
        <fullName evidence="7">NAD(P)-dependent oxidoreductase</fullName>
    </submittedName>
</protein>
<reference evidence="7 8" key="1">
    <citation type="journal article" date="2015" name="Genome Announc.">
        <title>Draft Genome Sequence of the Terrestrial Cyanobacterium Scytonema millei VB511283, Isolated from Eastern India.</title>
        <authorList>
            <person name="Sen D."/>
            <person name="Chandrababunaidu M.M."/>
            <person name="Singh D."/>
            <person name="Sanghi N."/>
            <person name="Ghorai A."/>
            <person name="Mishra G.P."/>
            <person name="Madduluri M."/>
            <person name="Adhikary S.P."/>
            <person name="Tripathy S."/>
        </authorList>
    </citation>
    <scope>NUCLEOTIDE SEQUENCE [LARGE SCALE GENOMIC DNA]</scope>
    <source>
        <strain evidence="7 8">VB511283</strain>
    </source>
</reference>
<dbReference type="InterPro" id="IPR036291">
    <property type="entry name" value="NAD(P)-bd_dom_sf"/>
</dbReference>
<sequence>MKIAYLGLGIMGSGMVGNLLQAGHSVTVWNRTPERCTPLVEKGASQADTPGQAVANAEIVMYCLSNEAAIADTVFGADGILSGVHQGQIAIDMSTVHPNTSRREATAYAEKGVEFIDAPVFGSKNESAAGGLWIVVGGKKEVFEKVKTILEPLSETIHYMGETGMGATMKLVGNAVVISQIEALGEAMILAKKAGLNPQDVLDVLHVTDFKSPIFDGMGSTLIQRDFSTSFALKWLLKDANLIAQLAQDNNSPIPAIALARETVKAAVNHGWGEENASAAIKALEVQAGIEIK</sequence>